<feature type="compositionally biased region" description="Basic and acidic residues" evidence="4">
    <location>
        <begin position="962"/>
        <end position="974"/>
    </location>
</feature>
<feature type="repeat" description="WD" evidence="3">
    <location>
        <begin position="686"/>
        <end position="725"/>
    </location>
</feature>
<keyword evidence="7" id="KW-1185">Reference proteome</keyword>
<dbReference type="KEGG" id="vde:111243719"/>
<evidence type="ECO:0000256" key="2">
    <source>
        <dbReference type="ARBA" id="ARBA00022737"/>
    </source>
</evidence>
<feature type="compositionally biased region" description="Polar residues" evidence="4">
    <location>
        <begin position="978"/>
        <end position="988"/>
    </location>
</feature>
<dbReference type="GO" id="GO:0005634">
    <property type="term" value="C:nucleus"/>
    <property type="evidence" value="ECO:0007669"/>
    <property type="project" value="TreeGrafter"/>
</dbReference>
<dbReference type="GO" id="GO:0005737">
    <property type="term" value="C:cytoplasm"/>
    <property type="evidence" value="ECO:0007669"/>
    <property type="project" value="TreeGrafter"/>
</dbReference>
<dbReference type="InterPro" id="IPR036322">
    <property type="entry name" value="WD40_repeat_dom_sf"/>
</dbReference>
<evidence type="ECO:0000256" key="5">
    <source>
        <dbReference type="SAM" id="Phobius"/>
    </source>
</evidence>
<dbReference type="SMART" id="SM00320">
    <property type="entry name" value="WD40"/>
    <property type="match status" value="14"/>
</dbReference>
<sequence length="1610" mass="180491">MPVKCPHRVAPRSQYSSSSTFVPTLFKSNANGIDSEVEGSTGEGRQALASHPRSTEMLSTAQNENSNAQKVRNRKLVLDISTQETPLKQKHIQPLLRRQSLYYKIWLTRLLLSTISPPGKISRQHAAVEAEGKHAAVEADGKPAAAEADGKHTAVEAYGKHAAVEADGKHAAAEADGEHAAAETHGKDAAAETDGKDAAAQEDNGSGVSQANKDSNREHFQQKKQDDGESEDGIASDEARENDSFIETGEATGAEDAASFGGRHFAPAKYCAHIGKDIKVVPVPFESTIVPLRDVNEAVQERDRQEIPIPEIPKFANEAQSSWFGQRNRFRGDDVIDNPDDEIPEGAFDSQQWLDDFNKFDDTAMVEALVGLLSICSVAQLRGLLLILRRCRPTFICALPTEIAAQIIAYFEPRDRDVHLLVNQNNDRYWEARCQELQIEMPRTRKSTQDEWDKWRQIFIRTRYAINWSWRFIAQPRHRIIDCHKSEEITCLRYARNTILTASTDHTLRLHNAKTGKLLHILEGHKNQVWCAMLMKTIAISGSSDATLKVWSLNKGKCIRTLIGHQQTVKCLDVQRDRVASGSSDSTIRLWNHVTGECIRVFGGQTGHMSEINCVRLSKDGKTIMSAGHDRLIKIWGDSRDRCLRNLEGHTDIVCALEFDAEHIVSAGLDTSIRVWDRTGHNLYVLWGHEGPTRALVLRGDMLVSANADHTLRLWNVRRGSCVQTLVGHEGAISSVQVNTNFIISASYDGRVKLWDRQSGKFLRDLFSVKYYGLDQKQKQGVHHICADNTSLVAAFSTGMGTSRDTRLGVRIMTCRNCGWHRSLSNAVKTIVPRARGGKITQLHVCHLLQQPHVCRMPRQPYVCHLLQQLQVCRLLQQLHVCPLLQQPHVAVCFSSCMFAVCVSNCMFVVCFNSRMFAVCFNSRMFAVCFNSRMFAVCLGSCIFAVCLLLRRMHAAAETHGKDAAAETDGKDAAAQEDNGSGVSQANKDSNREHFQQKKQDDGESEDGIASDEARENDSFIETGEATGAEDAASFGGRHFAPAKYCAHIGKDIKVVPVPFESTIVPLRDVNEAVQERDRQEIPIPEIPKFANEAQSSWFGQRNRFRGDDVIDNPDDEIPEGAFDSQQWLDDFNKFDDTAMVEALVGLLSICSVAQLRGLLLILRRCRPTFICALPTEIAAQIIAYFEPRDRDVHLLVNQNNDRYWEARCQELQIEMPRTRKSTQDEWDKWRQIFIRTRYAINWSWRFIAQPRHRIIDCHKSEEITCLRYARNTILTASTDHTLRLHNAKTGKLLHILEGHKNQVWCAMLMKTIAISGSSDATLKVWSLNKGKCIRTLIGHQQTVKCLDVQRDRVASGSSDSTIRLWNHVTGECIRVFGGQTGHMSEINCVRLSKDGKTIMSAGHDRLIKIWGDSRDRCLRNLEGHTDIVCALEFDAEHIVSAGLDTSIRVWDRTGHNLYVLWGHEGPTRALVLRGDMLVSANADHTLRLWNVRRGSCVQTLVGHEGAISSVQVNTNFIISASYDGRVKLWDRQSGKFLRDLFSVKYYGLDQKQKQGVHHICADNTSLVAAFSTGMGTSRDTRLGIFYYDVNDCPEGADQREASTGYCAFA</sequence>
<feature type="repeat" description="WD" evidence="3">
    <location>
        <begin position="1422"/>
        <end position="1452"/>
    </location>
</feature>
<feature type="repeat" description="WD" evidence="3">
    <location>
        <begin position="1380"/>
        <end position="1411"/>
    </location>
</feature>
<evidence type="ECO:0000256" key="3">
    <source>
        <dbReference type="PROSITE-ProRule" id="PRU00221"/>
    </source>
</evidence>
<dbReference type="InterPro" id="IPR001680">
    <property type="entry name" value="WD40_rpt"/>
</dbReference>
<feature type="compositionally biased region" description="Basic and acidic residues" evidence="4">
    <location>
        <begin position="166"/>
        <end position="199"/>
    </location>
</feature>
<feature type="compositionally biased region" description="Polar residues" evidence="4">
    <location>
        <begin position="56"/>
        <end position="68"/>
    </location>
</feature>
<dbReference type="Gene3D" id="2.130.10.10">
    <property type="entry name" value="YVTN repeat-like/Quinoprotein amine dehydrogenase"/>
    <property type="match status" value="2"/>
</dbReference>
<dbReference type="InParanoid" id="A0A7M7JF10"/>
<evidence type="ECO:0000256" key="1">
    <source>
        <dbReference type="ARBA" id="ARBA00022574"/>
    </source>
</evidence>
<dbReference type="CDD" id="cd00200">
    <property type="entry name" value="WD40"/>
    <property type="match status" value="2"/>
</dbReference>
<proteinExistence type="predicted"/>
<feature type="repeat" description="WD" evidence="3">
    <location>
        <begin position="562"/>
        <end position="601"/>
    </location>
</feature>
<keyword evidence="5" id="KW-0812">Transmembrane</keyword>
<dbReference type="PANTHER" id="PTHR19849:SF1">
    <property type="entry name" value="F-BOX_WD REPEAT-CONTAINING PROTEIN 7"/>
    <property type="match status" value="1"/>
</dbReference>
<feature type="repeat" description="WD" evidence="3">
    <location>
        <begin position="647"/>
        <end position="677"/>
    </location>
</feature>
<feature type="region of interest" description="Disordered" evidence="4">
    <location>
        <begin position="166"/>
        <end position="243"/>
    </location>
</feature>
<feature type="compositionally biased region" description="Basic and acidic residues" evidence="4">
    <location>
        <begin position="214"/>
        <end position="227"/>
    </location>
</feature>
<accession>A0A7M7JF10</accession>
<protein>
    <submittedName>
        <fullName evidence="6">Uncharacterized protein</fullName>
    </submittedName>
</protein>
<feature type="repeat" description="WD" evidence="3">
    <location>
        <begin position="1297"/>
        <end position="1336"/>
    </location>
</feature>
<feature type="compositionally biased region" description="Polar residues" evidence="4">
    <location>
        <begin position="203"/>
        <end position="213"/>
    </location>
</feature>
<dbReference type="InterPro" id="IPR020472">
    <property type="entry name" value="WD40_PAC1"/>
</dbReference>
<dbReference type="GO" id="GO:0043130">
    <property type="term" value="F:ubiquitin binding"/>
    <property type="evidence" value="ECO:0007669"/>
    <property type="project" value="TreeGrafter"/>
</dbReference>
<feature type="repeat" description="WD" evidence="3">
    <location>
        <begin position="605"/>
        <end position="636"/>
    </location>
</feature>
<feature type="compositionally biased region" description="Basic and acidic residues" evidence="4">
    <location>
        <begin position="989"/>
        <end position="1002"/>
    </location>
</feature>
<keyword evidence="5" id="KW-0472">Membrane</keyword>
<feature type="repeat" description="WD" evidence="3">
    <location>
        <begin position="1461"/>
        <end position="1500"/>
    </location>
</feature>
<organism evidence="6 7">
    <name type="scientific">Varroa destructor</name>
    <name type="common">Honeybee mite</name>
    <dbReference type="NCBI Taxonomy" id="109461"/>
    <lineage>
        <taxon>Eukaryota</taxon>
        <taxon>Metazoa</taxon>
        <taxon>Ecdysozoa</taxon>
        <taxon>Arthropoda</taxon>
        <taxon>Chelicerata</taxon>
        <taxon>Arachnida</taxon>
        <taxon>Acari</taxon>
        <taxon>Parasitiformes</taxon>
        <taxon>Mesostigmata</taxon>
        <taxon>Gamasina</taxon>
        <taxon>Dermanyssoidea</taxon>
        <taxon>Varroidae</taxon>
        <taxon>Varroa</taxon>
    </lineage>
</organism>
<dbReference type="GO" id="GO:0043161">
    <property type="term" value="P:proteasome-mediated ubiquitin-dependent protein catabolic process"/>
    <property type="evidence" value="ECO:0007669"/>
    <property type="project" value="TreeGrafter"/>
</dbReference>
<dbReference type="EnsemblMetazoa" id="XM_022789705">
    <property type="protein sequence ID" value="XP_022645440"/>
    <property type="gene ID" value="LOC111243719"/>
</dbReference>
<dbReference type="InterPro" id="IPR019775">
    <property type="entry name" value="WD40_repeat_CS"/>
</dbReference>
<feature type="repeat" description="WD" evidence="3">
    <location>
        <begin position="726"/>
        <end position="765"/>
    </location>
</feature>
<name>A0A7M7JF10_VARDE</name>
<keyword evidence="5" id="KW-1133">Transmembrane helix</keyword>
<feature type="repeat" description="WD" evidence="3">
    <location>
        <begin position="1337"/>
        <end position="1376"/>
    </location>
</feature>
<dbReference type="PROSITE" id="PS50294">
    <property type="entry name" value="WD_REPEATS_REGION"/>
    <property type="match status" value="8"/>
</dbReference>
<dbReference type="Pfam" id="PF00400">
    <property type="entry name" value="WD40"/>
    <property type="match status" value="10"/>
</dbReference>
<dbReference type="RefSeq" id="XP_022645440.1">
    <property type="nucleotide sequence ID" value="XM_022789705.1"/>
</dbReference>
<evidence type="ECO:0000313" key="7">
    <source>
        <dbReference type="Proteomes" id="UP000594260"/>
    </source>
</evidence>
<feature type="region of interest" description="Disordered" evidence="4">
    <location>
        <begin position="962"/>
        <end position="1018"/>
    </location>
</feature>
<reference evidence="6" key="1">
    <citation type="submission" date="2021-01" db="UniProtKB">
        <authorList>
            <consortium name="EnsemblMetazoa"/>
        </authorList>
    </citation>
    <scope>IDENTIFICATION</scope>
</reference>
<evidence type="ECO:0000313" key="6">
    <source>
        <dbReference type="EnsemblMetazoa" id="XP_022645440"/>
    </source>
</evidence>
<dbReference type="PANTHER" id="PTHR19849">
    <property type="entry name" value="PHOSPHOLIPASE A-2-ACTIVATING PROTEIN"/>
    <property type="match status" value="1"/>
</dbReference>
<feature type="transmembrane region" description="Helical" evidence="5">
    <location>
        <begin position="889"/>
        <end position="913"/>
    </location>
</feature>
<dbReference type="GeneID" id="111243719"/>
<feature type="repeat" description="WD" evidence="3">
    <location>
        <begin position="522"/>
        <end position="561"/>
    </location>
</feature>
<dbReference type="OrthoDB" id="538223at2759"/>
<keyword evidence="2" id="KW-0677">Repeat</keyword>
<dbReference type="SUPFAM" id="SSF50978">
    <property type="entry name" value="WD40 repeat-like"/>
    <property type="match status" value="2"/>
</dbReference>
<evidence type="ECO:0000256" key="4">
    <source>
        <dbReference type="SAM" id="MobiDB-lite"/>
    </source>
</evidence>
<dbReference type="InterPro" id="IPR015943">
    <property type="entry name" value="WD40/YVTN_repeat-like_dom_sf"/>
</dbReference>
<dbReference type="Proteomes" id="UP000594260">
    <property type="component" value="Unplaced"/>
</dbReference>
<feature type="transmembrane region" description="Helical" evidence="5">
    <location>
        <begin position="934"/>
        <end position="953"/>
    </location>
</feature>
<dbReference type="PRINTS" id="PR00320">
    <property type="entry name" value="GPROTEINBRPT"/>
</dbReference>
<dbReference type="PROSITE" id="PS50082">
    <property type="entry name" value="WD_REPEATS_2"/>
    <property type="match status" value="12"/>
</dbReference>
<dbReference type="GO" id="GO:0010992">
    <property type="term" value="P:ubiquitin recycling"/>
    <property type="evidence" value="ECO:0007669"/>
    <property type="project" value="TreeGrafter"/>
</dbReference>
<keyword evidence="1 3" id="KW-0853">WD repeat</keyword>
<feature type="region of interest" description="Disordered" evidence="4">
    <location>
        <begin position="36"/>
        <end position="68"/>
    </location>
</feature>
<feature type="repeat" description="WD" evidence="3">
    <location>
        <begin position="1501"/>
        <end position="1540"/>
    </location>
</feature>
<dbReference type="PROSITE" id="PS00678">
    <property type="entry name" value="WD_REPEATS_1"/>
    <property type="match status" value="2"/>
</dbReference>